<dbReference type="Pfam" id="PF01206">
    <property type="entry name" value="TusA"/>
    <property type="match status" value="1"/>
</dbReference>
<dbReference type="HOGENOM" id="CLU_165255_0_0_2"/>
<dbReference type="Gene3D" id="3.30.110.40">
    <property type="entry name" value="TusA-like domain"/>
    <property type="match status" value="1"/>
</dbReference>
<dbReference type="PANTHER" id="PTHR33279:SF18">
    <property type="entry name" value="SULFUR CARRIER PROTEIN MJ0990-RELATED"/>
    <property type="match status" value="1"/>
</dbReference>
<dbReference type="GeneID" id="24797680"/>
<dbReference type="eggNOG" id="arCOG02062">
    <property type="taxonomic scope" value="Archaea"/>
</dbReference>
<dbReference type="PANTHER" id="PTHR33279">
    <property type="entry name" value="SULFUR CARRIER PROTEIN YEDF-RELATED"/>
    <property type="match status" value="1"/>
</dbReference>
<dbReference type="RefSeq" id="WP_048091814.1">
    <property type="nucleotide sequence ID" value="NZ_CP009552.1"/>
</dbReference>
<protein>
    <recommendedName>
        <fullName evidence="1">UPF0033 domain-containing protein</fullName>
    </recommendedName>
</protein>
<dbReference type="CDD" id="cd00291">
    <property type="entry name" value="SirA_YedF_YeeD"/>
    <property type="match status" value="1"/>
</dbReference>
<gene>
    <name evidence="2" type="ORF">GACE_1094</name>
</gene>
<dbReference type="SUPFAM" id="SSF64307">
    <property type="entry name" value="SirA-like"/>
    <property type="match status" value="1"/>
</dbReference>
<dbReference type="AlphaFoldDB" id="A0A0A7GE41"/>
<dbReference type="Proteomes" id="UP000030624">
    <property type="component" value="Chromosome"/>
</dbReference>
<dbReference type="KEGG" id="gac:GACE_1094"/>
<feature type="domain" description="UPF0033" evidence="1">
    <location>
        <begin position="14"/>
        <end position="80"/>
    </location>
</feature>
<dbReference type="EMBL" id="CP009552">
    <property type="protein sequence ID" value="AIY90138.1"/>
    <property type="molecule type" value="Genomic_DNA"/>
</dbReference>
<reference evidence="2 3" key="1">
    <citation type="journal article" date="2015" name="Appl. Environ. Microbiol.">
        <title>The Geoglobus acetivorans genome: Fe(III) reduction, acetate utilization, autotrophic growth, and degradation of aromatic compounds in a hyperthermophilic archaeon.</title>
        <authorList>
            <person name="Mardanov A.V."/>
            <person name="Slododkina G.B."/>
            <person name="Slobodkin A.I."/>
            <person name="Beletsky A.V."/>
            <person name="Gavrilov S.N."/>
            <person name="Kublanov I.V."/>
            <person name="Bonch-Osmolovskaya E.A."/>
            <person name="Skryabin K.G."/>
            <person name="Ravin N.V."/>
        </authorList>
    </citation>
    <scope>NUCLEOTIDE SEQUENCE [LARGE SCALE GENOMIC DNA]</scope>
    <source>
        <strain evidence="2 3">SBH6</strain>
    </source>
</reference>
<sequence length="80" mass="9292">MELKLKQIEDGVFELDVRGNACPFPQIYTELALKKIGDARLEIITDNPPSARDLPIVLKKRGYQVESEKEGDHWRIKIWK</sequence>
<accession>A0A0A7GE41</accession>
<dbReference type="InterPro" id="IPR036868">
    <property type="entry name" value="TusA-like_sf"/>
</dbReference>
<dbReference type="InterPro" id="IPR001455">
    <property type="entry name" value="TusA-like"/>
</dbReference>
<name>A0A0A7GE41_GEOAI</name>
<evidence type="ECO:0000313" key="2">
    <source>
        <dbReference type="EMBL" id="AIY90138.1"/>
    </source>
</evidence>
<organism evidence="2 3">
    <name type="scientific">Geoglobus acetivorans</name>
    <dbReference type="NCBI Taxonomy" id="565033"/>
    <lineage>
        <taxon>Archaea</taxon>
        <taxon>Methanobacteriati</taxon>
        <taxon>Methanobacteriota</taxon>
        <taxon>Archaeoglobi</taxon>
        <taxon>Archaeoglobales</taxon>
        <taxon>Archaeoglobaceae</taxon>
        <taxon>Geoglobus</taxon>
    </lineage>
</organism>
<evidence type="ECO:0000259" key="1">
    <source>
        <dbReference type="Pfam" id="PF01206"/>
    </source>
</evidence>
<proteinExistence type="predicted"/>
<dbReference type="STRING" id="565033.GACE_1094"/>
<evidence type="ECO:0000313" key="3">
    <source>
        <dbReference type="Proteomes" id="UP000030624"/>
    </source>
</evidence>